<feature type="domain" description="ATPase AAA-type core" evidence="2">
    <location>
        <begin position="38"/>
        <end position="159"/>
    </location>
</feature>
<dbReference type="SUPFAM" id="SSF52540">
    <property type="entry name" value="P-loop containing nucleoside triphosphate hydrolases"/>
    <property type="match status" value="1"/>
</dbReference>
<dbReference type="InterPro" id="IPR027417">
    <property type="entry name" value="P-loop_NTPase"/>
</dbReference>
<dbReference type="PANTHER" id="PTHR23389:SF6">
    <property type="entry name" value="REPLICATION FACTOR C SUBUNIT 1"/>
    <property type="match status" value="1"/>
</dbReference>
<dbReference type="Gene3D" id="3.40.50.300">
    <property type="entry name" value="P-loop containing nucleotide triphosphate hydrolases"/>
    <property type="match status" value="1"/>
</dbReference>
<evidence type="ECO:0000256" key="1">
    <source>
        <dbReference type="ARBA" id="ARBA00022705"/>
    </source>
</evidence>
<dbReference type="Pfam" id="PF00004">
    <property type="entry name" value="AAA"/>
    <property type="match status" value="1"/>
</dbReference>
<dbReference type="GO" id="GO:0005524">
    <property type="term" value="F:ATP binding"/>
    <property type="evidence" value="ECO:0007669"/>
    <property type="project" value="InterPro"/>
</dbReference>
<dbReference type="CDD" id="cd00009">
    <property type="entry name" value="AAA"/>
    <property type="match status" value="1"/>
</dbReference>
<dbReference type="GO" id="GO:0003677">
    <property type="term" value="F:DNA binding"/>
    <property type="evidence" value="ECO:0007669"/>
    <property type="project" value="InterPro"/>
</dbReference>
<sequence>MTDYNTILNRNKTYDDISKQLYEFEQNKHDITHKRGFYVYGDSGVGKTKFINDLLKKHDYYIVRFDAGDVRNKSIIDTITKQNMNDRNVMDMFNKKKRNIAIVMDEIDGMNSGDKGGINSLIKLIRPKKTKKQKEEISTNIPVFCISNGKIDKKMKELMKVCNIHKLLNPSREQIHTLVKQTWGDIHERNIETIFNYVQSDLRKLHDLHAIHSKCNIFNDSTWSYLFNSKCYYDDAKEHVKIILNQQQTIASHNCNLNETDRTIISLLLHENIIDVINKGNTFTSIPFYIEILRNFCFGDYVDRITFQKQIWQFNEMSSLIKTYYNQYLLHTQYKPKNVYNPQEIRFTKVLTKYSTEYNNATFLQTLCEKMNLDKKDMLLYFYRHQTSSNDDVFLSRLDKNYDVCRLDVHRINKFININFRDETESL</sequence>
<dbReference type="EMBL" id="MN740567">
    <property type="protein sequence ID" value="QHU34187.1"/>
    <property type="molecule type" value="Genomic_DNA"/>
</dbReference>
<evidence type="ECO:0000313" key="3">
    <source>
        <dbReference type="EMBL" id="QHU34187.1"/>
    </source>
</evidence>
<reference evidence="3" key="1">
    <citation type="journal article" date="2020" name="Nature">
        <title>Giant virus diversity and host interactions through global metagenomics.</title>
        <authorList>
            <person name="Schulz F."/>
            <person name="Roux S."/>
            <person name="Paez-Espino D."/>
            <person name="Jungbluth S."/>
            <person name="Walsh D.A."/>
            <person name="Denef V.J."/>
            <person name="McMahon K.D."/>
            <person name="Konstantinidis K.T."/>
            <person name="Eloe-Fadrosh E.A."/>
            <person name="Kyrpides N.C."/>
            <person name="Woyke T."/>
        </authorList>
    </citation>
    <scope>NUCLEOTIDE SEQUENCE</scope>
    <source>
        <strain evidence="3">GVMAG-S-1016713-123</strain>
    </source>
</reference>
<dbReference type="GO" id="GO:0006260">
    <property type="term" value="P:DNA replication"/>
    <property type="evidence" value="ECO:0007669"/>
    <property type="project" value="UniProtKB-KW"/>
</dbReference>
<protein>
    <recommendedName>
        <fullName evidence="2">ATPase AAA-type core domain-containing protein</fullName>
    </recommendedName>
</protein>
<keyword evidence="1" id="KW-0235">DNA replication</keyword>
<dbReference type="PANTHER" id="PTHR23389">
    <property type="entry name" value="CHROMOSOME TRANSMISSION FIDELITY FACTOR 18"/>
    <property type="match status" value="1"/>
</dbReference>
<dbReference type="InterPro" id="IPR008921">
    <property type="entry name" value="DNA_pol3_clamp-load_cplx_C"/>
</dbReference>
<evidence type="ECO:0000259" key="2">
    <source>
        <dbReference type="Pfam" id="PF00004"/>
    </source>
</evidence>
<dbReference type="GO" id="GO:0016887">
    <property type="term" value="F:ATP hydrolysis activity"/>
    <property type="evidence" value="ECO:0007669"/>
    <property type="project" value="InterPro"/>
</dbReference>
<name>A0A6C0LUA0_9ZZZZ</name>
<dbReference type="InterPro" id="IPR003959">
    <property type="entry name" value="ATPase_AAA_core"/>
</dbReference>
<dbReference type="GO" id="GO:0005634">
    <property type="term" value="C:nucleus"/>
    <property type="evidence" value="ECO:0007669"/>
    <property type="project" value="TreeGrafter"/>
</dbReference>
<organism evidence="3">
    <name type="scientific">viral metagenome</name>
    <dbReference type="NCBI Taxonomy" id="1070528"/>
    <lineage>
        <taxon>unclassified sequences</taxon>
        <taxon>metagenomes</taxon>
        <taxon>organismal metagenomes</taxon>
    </lineage>
</organism>
<accession>A0A6C0LUA0</accession>
<dbReference type="SUPFAM" id="SSF48019">
    <property type="entry name" value="post-AAA+ oligomerization domain-like"/>
    <property type="match status" value="1"/>
</dbReference>
<proteinExistence type="predicted"/>
<dbReference type="AlphaFoldDB" id="A0A6C0LUA0"/>